<feature type="compositionally biased region" description="Polar residues" evidence="1">
    <location>
        <begin position="137"/>
        <end position="153"/>
    </location>
</feature>
<keyword evidence="3" id="KW-0732">Signal</keyword>
<evidence type="ECO:0000256" key="3">
    <source>
        <dbReference type="SAM" id="SignalP"/>
    </source>
</evidence>
<evidence type="ECO:0000313" key="4">
    <source>
        <dbReference type="EMBL" id="CAG2198298.1"/>
    </source>
</evidence>
<proteinExistence type="predicted"/>
<dbReference type="OrthoDB" id="6119723at2759"/>
<name>A0A8S3QN64_MYTED</name>
<feature type="transmembrane region" description="Helical" evidence="2">
    <location>
        <begin position="79"/>
        <end position="103"/>
    </location>
</feature>
<dbReference type="EMBL" id="CAJPWZ010000675">
    <property type="protein sequence ID" value="CAG2198298.1"/>
    <property type="molecule type" value="Genomic_DNA"/>
</dbReference>
<dbReference type="AlphaFoldDB" id="A0A8S3QN64"/>
<feature type="region of interest" description="Disordered" evidence="1">
    <location>
        <begin position="137"/>
        <end position="247"/>
    </location>
</feature>
<protein>
    <recommendedName>
        <fullName evidence="6">Cysteine and tyrosine-rich protein 1</fullName>
    </recommendedName>
</protein>
<feature type="signal peptide" evidence="3">
    <location>
        <begin position="1"/>
        <end position="23"/>
    </location>
</feature>
<evidence type="ECO:0008006" key="6">
    <source>
        <dbReference type="Google" id="ProtNLM"/>
    </source>
</evidence>
<accession>A0A8S3QN64</accession>
<dbReference type="Proteomes" id="UP000683360">
    <property type="component" value="Unassembled WGS sequence"/>
</dbReference>
<evidence type="ECO:0000256" key="2">
    <source>
        <dbReference type="SAM" id="Phobius"/>
    </source>
</evidence>
<feature type="chain" id="PRO_5035896192" description="Cysteine and tyrosine-rich protein 1" evidence="3">
    <location>
        <begin position="24"/>
        <end position="247"/>
    </location>
</feature>
<keyword evidence="2" id="KW-1133">Transmembrane helix</keyword>
<keyword evidence="2" id="KW-0812">Transmembrane</keyword>
<organism evidence="4 5">
    <name type="scientific">Mytilus edulis</name>
    <name type="common">Blue mussel</name>
    <dbReference type="NCBI Taxonomy" id="6550"/>
    <lineage>
        <taxon>Eukaryota</taxon>
        <taxon>Metazoa</taxon>
        <taxon>Spiralia</taxon>
        <taxon>Lophotrochozoa</taxon>
        <taxon>Mollusca</taxon>
        <taxon>Bivalvia</taxon>
        <taxon>Autobranchia</taxon>
        <taxon>Pteriomorphia</taxon>
        <taxon>Mytilida</taxon>
        <taxon>Mytiloidea</taxon>
        <taxon>Mytilidae</taxon>
        <taxon>Mytilinae</taxon>
        <taxon>Mytilus</taxon>
    </lineage>
</organism>
<comment type="caution">
    <text evidence="4">The sequence shown here is derived from an EMBL/GenBank/DDBJ whole genome shotgun (WGS) entry which is preliminary data.</text>
</comment>
<evidence type="ECO:0000256" key="1">
    <source>
        <dbReference type="SAM" id="MobiDB-lite"/>
    </source>
</evidence>
<feature type="compositionally biased region" description="Polar residues" evidence="1">
    <location>
        <begin position="230"/>
        <end position="240"/>
    </location>
</feature>
<evidence type="ECO:0000313" key="5">
    <source>
        <dbReference type="Proteomes" id="UP000683360"/>
    </source>
</evidence>
<gene>
    <name evidence="4" type="ORF">MEDL_13061</name>
</gene>
<keyword evidence="5" id="KW-1185">Reference proteome</keyword>
<keyword evidence="2" id="KW-0472">Membrane</keyword>
<feature type="compositionally biased region" description="Polar residues" evidence="1">
    <location>
        <begin position="167"/>
        <end position="214"/>
    </location>
</feature>
<reference evidence="4" key="1">
    <citation type="submission" date="2021-03" db="EMBL/GenBank/DDBJ databases">
        <authorList>
            <person name="Bekaert M."/>
        </authorList>
    </citation>
    <scope>NUCLEOTIDE SEQUENCE</scope>
</reference>
<sequence length="247" mass="26357">MANNIVCVLGVYLLSLLAETVNGGSYCYYYIDSYARYDGSHCTNGCCSYTSYYPCCSDYDIYRDSDYNFYYSSTVSGGAIAGIVIGCLVGMGVFITVCVVCVCNANRRSTAYGGQVVTNPGATVSYISTSNGTVAHVQPNGQPYGQPYTQPYTQPYGGQVNGDFAVGQTTPAYSKGNNSAPPPSYTSVVNDSGHQTTSNVQSPYPTQSDQTTAHYSDLTPHSDGSEHHYSTITESNTPSAPSAEYTD</sequence>